<dbReference type="Pfam" id="PF18189">
    <property type="entry name" value="RIF5_SNase_2"/>
    <property type="match status" value="1"/>
</dbReference>
<evidence type="ECO:0000259" key="3">
    <source>
        <dbReference type="Pfam" id="PF18189"/>
    </source>
</evidence>
<proteinExistence type="predicted"/>
<protein>
    <submittedName>
        <fullName evidence="4">Uncharacterized protein</fullName>
    </submittedName>
</protein>
<dbReference type="Pfam" id="PF18187">
    <property type="entry name" value="RIF5_SNase_1"/>
    <property type="match status" value="1"/>
</dbReference>
<dbReference type="Proteomes" id="UP000673552">
    <property type="component" value="Unassembled WGS sequence"/>
</dbReference>
<evidence type="ECO:0000256" key="1">
    <source>
        <dbReference type="SAM" id="MobiDB-lite"/>
    </source>
</evidence>
<organism evidence="4 5">
    <name type="scientific">Leishmania martiniquensis</name>
    <dbReference type="NCBI Taxonomy" id="1580590"/>
    <lineage>
        <taxon>Eukaryota</taxon>
        <taxon>Discoba</taxon>
        <taxon>Euglenozoa</taxon>
        <taxon>Kinetoplastea</taxon>
        <taxon>Metakinetoplastina</taxon>
        <taxon>Trypanosomatida</taxon>
        <taxon>Trypanosomatidae</taxon>
        <taxon>Leishmaniinae</taxon>
        <taxon>Leishmania</taxon>
    </lineage>
</organism>
<evidence type="ECO:0000259" key="2">
    <source>
        <dbReference type="Pfam" id="PF18187"/>
    </source>
</evidence>
<dbReference type="KEGG" id="lmat:92512588"/>
<dbReference type="EMBL" id="JAFEUZ010000033">
    <property type="protein sequence ID" value="KAG5469278.1"/>
    <property type="molecule type" value="Genomic_DNA"/>
</dbReference>
<evidence type="ECO:0000313" key="5">
    <source>
        <dbReference type="Proteomes" id="UP000673552"/>
    </source>
</evidence>
<comment type="caution">
    <text evidence="4">The sequence shown here is derived from an EMBL/GenBank/DDBJ whole genome shotgun (WGS) entry which is preliminary data.</text>
</comment>
<dbReference type="InterPro" id="IPR040592">
    <property type="entry name" value="RIF5_SNase_2"/>
</dbReference>
<feature type="domain" description="TbRIF5 SNase" evidence="3">
    <location>
        <begin position="175"/>
        <end position="327"/>
    </location>
</feature>
<name>A0A836GSS5_9TRYP</name>
<accession>A0A836GSS5</accession>
<keyword evidence="5" id="KW-1185">Reference proteome</keyword>
<gene>
    <name evidence="4" type="ORF">LSCM1_02493</name>
</gene>
<feature type="domain" description="TbRIF5 SNase" evidence="2">
    <location>
        <begin position="12"/>
        <end position="168"/>
    </location>
</feature>
<reference evidence="5" key="2">
    <citation type="journal article" date="2021" name="Sci. Data">
        <title>Chromosome-scale genome sequencing, assembly and annotation of six genomes from subfamily Leishmaniinae.</title>
        <authorList>
            <person name="Almutairi H."/>
            <person name="Urbaniak M.D."/>
            <person name="Bates M.D."/>
            <person name="Jariyapan N."/>
            <person name="Kwakye-Nuako G."/>
            <person name="Thomaz Soccol V."/>
            <person name="Al-Salem W.S."/>
            <person name="Dillon R.J."/>
            <person name="Bates P.A."/>
            <person name="Gatherer D."/>
        </authorList>
    </citation>
    <scope>NUCLEOTIDE SEQUENCE [LARGE SCALE GENOMIC DNA]</scope>
</reference>
<feature type="compositionally biased region" description="Basic and acidic residues" evidence="1">
    <location>
        <begin position="617"/>
        <end position="627"/>
    </location>
</feature>
<sequence length="1460" mass="160882">MHDIGDSDEPWRRDEALVCVSGVEWIAKNVFLVSVPSYGRKVSCELTAVDVPRGTSAELTSVVAAVLRKVNSAMRVYLRQDFYSNFPLEGYGDVLFSEESRCDRTMELHWCSLQETLVRAGVACVVRPSVVRFASLLEAESQADADSLGVTWLSQLHTRERSALFREVHRCVVEDVMRGDIYRVSWLTGRKCADAVHLPPLLVLDATVCESPSTAKGFAAMRWAQRGLLHRELLVHVHAVFPSDKDVAFNTQLETYEHLANVRGTAWLLCGGNQEERKGADVGEVLVTLELAWIRRVADAGVPRASNWLQLCRSVGVAATEALSSGFTSNRSTEHTAEAYTADDGAALAVALHLPPSAVAGLLSFSGEWWGDAFRRGKVRRRMTPVKRDFATAVGATRKLWATVLWCGNVHRDPNDEPHVYLHRPLRTLFPLAGLALGRVRLEGYVEGAAILRCYDGARVFLQVEVTTVSTAADWKKRCRNAGYAGTSVVHFYPSSRETFFSNSVNVFISAAGTSEDEETRLRVSCSHYREKTFLLSQHAPSKDWVVTKTAEYVASLSLNGTNESATVFVLDVVVEGRDENALTWTQRGVDRAIYLLSPDPNGEASNTMDEEEADDDTRKNAAETDTKFSSASIGKSVCAASGTRHFLSKLSLFFEVDARQQDATNSAGEPLLARVQRAFYDLLYENVVILPVGVAEVNGVRGLVGDLLFPSDPVPRATPQPLEARAEPLFRRSLLSCIGRGWWCSDEGASAASAMIPWPMSGAVYEAVQASFLVALEAVVQEEWAARKRHQEEVQWELELFEQQVRSCFSSHCPQQISLLDEGPASLSEPQLCLCLTAGEAKLWYDSLKTCPRLSLSKELLPPTLPLSLFAVRPRELFYTAASQKKRVVGRGGDASPQRPLQEEAYDQLDWAFMRFRLPNLPNIMHTDWERFPLSLRNTERALCDSIARKALSTPAVPGMLYATERTFSLMLSYLAHLQCASHPDANKDAAVPDAGVGLATVYAMLQHYTASFLEDCQSPMRFSATLFVLPSFKADGDAHRVLESRPLFLGSRDNSVTDFFEVPLANNASPEIVPFPLHRDITRACVSALGVEALVQSCDEAGGRETCASVDCGLKPEELRTLGGCGLAWGAAKESTTPVLYHPLPRLAVLGSPLVGRDELTAEALGSLGLERNIFAGVTAAAGADTTMMTRRVVGLRYRCLPQFSDKNPYQSISYGRVSSRGMYSILLKDRARGAELQTYMSLLLRKGGASALRQSSDGDSSAFPDGELTVYGLPSEPLYVHYRSRADLRFTLSTVCAPLRNELLQVEEAHGGCGGSPAVMDEVETRLLSFYAEAADGLLQRIYQRVREEQGPGEEVEQVTLIFTLQPRGATTEPYVAIQLFPVYPSDAEVTERVLNHASVWRRHPVSHGNPHRAFSLYGSRYGRLALAELRVAYDAEANAFRARWNDAYERGPASPS</sequence>
<feature type="region of interest" description="Disordered" evidence="1">
    <location>
        <begin position="597"/>
        <end position="627"/>
    </location>
</feature>
<dbReference type="InterPro" id="IPR041035">
    <property type="entry name" value="RIF5_SNase_1"/>
</dbReference>
<reference evidence="5" key="1">
    <citation type="journal article" date="2021" name="Microbiol. Resour. Announc.">
        <title>LGAAP: Leishmaniinae Genome Assembly and Annotation Pipeline.</title>
        <authorList>
            <person name="Almutairi H."/>
            <person name="Urbaniak M.D."/>
            <person name="Bates M.D."/>
            <person name="Jariyapan N."/>
            <person name="Kwakye-Nuako G."/>
            <person name="Thomaz-Soccol V."/>
            <person name="Al-Salem W.S."/>
            <person name="Dillon R.J."/>
            <person name="Bates P.A."/>
            <person name="Gatherer D."/>
        </authorList>
    </citation>
    <scope>NUCLEOTIDE SEQUENCE [LARGE SCALE GENOMIC DNA]</scope>
</reference>
<dbReference type="RefSeq" id="XP_067175451.1">
    <property type="nucleotide sequence ID" value="XM_067320076.1"/>
</dbReference>
<dbReference type="GeneID" id="92512588"/>
<evidence type="ECO:0000313" key="4">
    <source>
        <dbReference type="EMBL" id="KAG5469278.1"/>
    </source>
</evidence>
<dbReference type="OrthoDB" id="271807at2759"/>